<sequence length="237" mass="26151">MEIKAFCAVHGIDLSRCAVSLGGGGFTLVELETSPVDFLTLAEEDLQRGGLSALVNAATNAKRAVVSQMDQLLISFGYDSLRLKVPRKIERLQALGLLAPRLLRRVVKMRNILEHEYKKPSLSEVEEALDIASLFVLSSSSMFTPFDDVLEFSLYKASDKSTPIKQVTVGLAQEAERVFYTAYAYEGDAAHNACVGKCEIPSGHPLFDSMVKISASMMQKYRVDQALRDFETVYATL</sequence>
<proteinExistence type="predicted"/>
<dbReference type="AlphaFoldDB" id="A0A5E6MVV4"/>
<name>A0A5E6MVV4_PSEFL</name>
<evidence type="ECO:0000313" key="1">
    <source>
        <dbReference type="EMBL" id="VVM15414.1"/>
    </source>
</evidence>
<organism evidence="1">
    <name type="scientific">Pseudomonas fluorescens</name>
    <dbReference type="NCBI Taxonomy" id="294"/>
    <lineage>
        <taxon>Bacteria</taxon>
        <taxon>Pseudomonadati</taxon>
        <taxon>Pseudomonadota</taxon>
        <taxon>Gammaproteobacteria</taxon>
        <taxon>Pseudomonadales</taxon>
        <taxon>Pseudomonadaceae</taxon>
        <taxon>Pseudomonas</taxon>
    </lineage>
</organism>
<protein>
    <submittedName>
        <fullName evidence="1">Uncharacterized protein</fullName>
    </submittedName>
</protein>
<dbReference type="EMBL" id="LR700646">
    <property type="protein sequence ID" value="VVM15414.1"/>
    <property type="molecule type" value="Genomic_DNA"/>
</dbReference>
<accession>A0A5E6MVV4</accession>
<gene>
    <name evidence="1" type="ORF">PS683_03730</name>
</gene>
<reference evidence="1" key="1">
    <citation type="submission" date="2019-09" db="EMBL/GenBank/DDBJ databases">
        <authorList>
            <person name="Chandra G."/>
            <person name="Truman W A."/>
        </authorList>
    </citation>
    <scope>NUCLEOTIDE SEQUENCE</scope>
    <source>
        <strain evidence="1">PS683</strain>
    </source>
</reference>